<evidence type="ECO:0000313" key="2">
    <source>
        <dbReference type="Proteomes" id="UP001054945"/>
    </source>
</evidence>
<protein>
    <submittedName>
        <fullName evidence="1">Uncharacterized protein</fullName>
    </submittedName>
</protein>
<proteinExistence type="predicted"/>
<dbReference type="EMBL" id="BPLR01016233">
    <property type="protein sequence ID" value="GIY82302.1"/>
    <property type="molecule type" value="Genomic_DNA"/>
</dbReference>
<name>A0AAV4WHP9_CAEEX</name>
<comment type="caution">
    <text evidence="1">The sequence shown here is derived from an EMBL/GenBank/DDBJ whole genome shotgun (WGS) entry which is preliminary data.</text>
</comment>
<reference evidence="1 2" key="1">
    <citation type="submission" date="2021-06" db="EMBL/GenBank/DDBJ databases">
        <title>Caerostris extrusa draft genome.</title>
        <authorList>
            <person name="Kono N."/>
            <person name="Arakawa K."/>
        </authorList>
    </citation>
    <scope>NUCLEOTIDE SEQUENCE [LARGE SCALE GENOMIC DNA]</scope>
</reference>
<sequence>MENNLEYLNHLTNEVVTGRVIGNKLKILPPSAEAHRATRHEISDERKLKSHTYLLSQEKQLKVIIPIFSPLKVFPQRTLCASSAAPYKAKDCPKPSEAPPCCALCKGNHTSNFSGCPQNPANFVPAPPPKTNYWKKERN</sequence>
<evidence type="ECO:0000313" key="1">
    <source>
        <dbReference type="EMBL" id="GIY82302.1"/>
    </source>
</evidence>
<organism evidence="1 2">
    <name type="scientific">Caerostris extrusa</name>
    <name type="common">Bark spider</name>
    <name type="synonym">Caerostris bankana</name>
    <dbReference type="NCBI Taxonomy" id="172846"/>
    <lineage>
        <taxon>Eukaryota</taxon>
        <taxon>Metazoa</taxon>
        <taxon>Ecdysozoa</taxon>
        <taxon>Arthropoda</taxon>
        <taxon>Chelicerata</taxon>
        <taxon>Arachnida</taxon>
        <taxon>Araneae</taxon>
        <taxon>Araneomorphae</taxon>
        <taxon>Entelegynae</taxon>
        <taxon>Araneoidea</taxon>
        <taxon>Araneidae</taxon>
        <taxon>Caerostris</taxon>
    </lineage>
</organism>
<dbReference type="AlphaFoldDB" id="A0AAV4WHP9"/>
<keyword evidence="2" id="KW-1185">Reference proteome</keyword>
<accession>A0AAV4WHP9</accession>
<dbReference type="Proteomes" id="UP001054945">
    <property type="component" value="Unassembled WGS sequence"/>
</dbReference>
<gene>
    <name evidence="1" type="ORF">CEXT_3131</name>
</gene>